<organism evidence="3 4">
    <name type="scientific">Tulasnella calospora MUT 4182</name>
    <dbReference type="NCBI Taxonomy" id="1051891"/>
    <lineage>
        <taxon>Eukaryota</taxon>
        <taxon>Fungi</taxon>
        <taxon>Dikarya</taxon>
        <taxon>Basidiomycota</taxon>
        <taxon>Agaricomycotina</taxon>
        <taxon>Agaricomycetes</taxon>
        <taxon>Cantharellales</taxon>
        <taxon>Tulasnellaceae</taxon>
        <taxon>Tulasnella</taxon>
    </lineage>
</organism>
<feature type="chain" id="PRO_5002179490" description="GH16 domain-containing protein" evidence="1">
    <location>
        <begin position="20"/>
        <end position="345"/>
    </location>
</feature>
<dbReference type="AlphaFoldDB" id="A0A0C3L0N9"/>
<keyword evidence="4" id="KW-1185">Reference proteome</keyword>
<proteinExistence type="predicted"/>
<reference evidence="4" key="2">
    <citation type="submission" date="2015-01" db="EMBL/GenBank/DDBJ databases">
        <title>Evolutionary Origins and Diversification of the Mycorrhizal Mutualists.</title>
        <authorList>
            <consortium name="DOE Joint Genome Institute"/>
            <consortium name="Mycorrhizal Genomics Consortium"/>
            <person name="Kohler A."/>
            <person name="Kuo A."/>
            <person name="Nagy L.G."/>
            <person name="Floudas D."/>
            <person name="Copeland A."/>
            <person name="Barry K.W."/>
            <person name="Cichocki N."/>
            <person name="Veneault-Fourrey C."/>
            <person name="LaButti K."/>
            <person name="Lindquist E.A."/>
            <person name="Lipzen A."/>
            <person name="Lundell T."/>
            <person name="Morin E."/>
            <person name="Murat C."/>
            <person name="Riley R."/>
            <person name="Ohm R."/>
            <person name="Sun H."/>
            <person name="Tunlid A."/>
            <person name="Henrissat B."/>
            <person name="Grigoriev I.V."/>
            <person name="Hibbett D.S."/>
            <person name="Martin F."/>
        </authorList>
    </citation>
    <scope>NUCLEOTIDE SEQUENCE [LARGE SCALE GENOMIC DNA]</scope>
    <source>
        <strain evidence="4">MUT 4182</strain>
    </source>
</reference>
<dbReference type="Pfam" id="PF26113">
    <property type="entry name" value="GH16_XgeA"/>
    <property type="match status" value="1"/>
</dbReference>
<dbReference type="CDD" id="cd02181">
    <property type="entry name" value="GH16_fungal_Lam16A_glucanase"/>
    <property type="match status" value="1"/>
</dbReference>
<evidence type="ECO:0000259" key="2">
    <source>
        <dbReference type="PROSITE" id="PS51762"/>
    </source>
</evidence>
<accession>A0A0C3L0N9</accession>
<dbReference type="InterPro" id="IPR000757">
    <property type="entry name" value="Beta-glucanase-like"/>
</dbReference>
<evidence type="ECO:0000313" key="3">
    <source>
        <dbReference type="EMBL" id="KIO27248.1"/>
    </source>
</evidence>
<dbReference type="InterPro" id="IPR013320">
    <property type="entry name" value="ConA-like_dom_sf"/>
</dbReference>
<dbReference type="PROSITE" id="PS51762">
    <property type="entry name" value="GH16_2"/>
    <property type="match status" value="1"/>
</dbReference>
<dbReference type="GO" id="GO:0004553">
    <property type="term" value="F:hydrolase activity, hydrolyzing O-glycosyl compounds"/>
    <property type="evidence" value="ECO:0007669"/>
    <property type="project" value="InterPro"/>
</dbReference>
<reference evidence="3 4" key="1">
    <citation type="submission" date="2014-04" db="EMBL/GenBank/DDBJ databases">
        <authorList>
            <consortium name="DOE Joint Genome Institute"/>
            <person name="Kuo A."/>
            <person name="Girlanda M."/>
            <person name="Perotto S."/>
            <person name="Kohler A."/>
            <person name="Nagy L.G."/>
            <person name="Floudas D."/>
            <person name="Copeland A."/>
            <person name="Barry K.W."/>
            <person name="Cichocki N."/>
            <person name="Veneault-Fourrey C."/>
            <person name="LaButti K."/>
            <person name="Lindquist E.A."/>
            <person name="Lipzen A."/>
            <person name="Lundell T."/>
            <person name="Morin E."/>
            <person name="Murat C."/>
            <person name="Sun H."/>
            <person name="Tunlid A."/>
            <person name="Henrissat B."/>
            <person name="Grigoriev I.V."/>
            <person name="Hibbett D.S."/>
            <person name="Martin F."/>
            <person name="Nordberg H.P."/>
            <person name="Cantor M.N."/>
            <person name="Hua S.X."/>
        </authorList>
    </citation>
    <scope>NUCLEOTIDE SEQUENCE [LARGE SCALE GENOMIC DNA]</scope>
    <source>
        <strain evidence="3 4">MUT 4182</strain>
    </source>
</reference>
<dbReference type="HOGENOM" id="CLU_016972_1_1_1"/>
<protein>
    <recommendedName>
        <fullName evidence="2">GH16 domain-containing protein</fullName>
    </recommendedName>
</protein>
<evidence type="ECO:0000256" key="1">
    <source>
        <dbReference type="SAM" id="SignalP"/>
    </source>
</evidence>
<feature type="signal peptide" evidence="1">
    <location>
        <begin position="1"/>
        <end position="19"/>
    </location>
</feature>
<dbReference type="PANTHER" id="PTHR10963:SF24">
    <property type="entry name" value="GLYCOSIDASE C21B10.07-RELATED"/>
    <property type="match status" value="1"/>
</dbReference>
<dbReference type="EMBL" id="KN823012">
    <property type="protein sequence ID" value="KIO27248.1"/>
    <property type="molecule type" value="Genomic_DNA"/>
</dbReference>
<dbReference type="Proteomes" id="UP000054248">
    <property type="component" value="Unassembled WGS sequence"/>
</dbReference>
<dbReference type="InterPro" id="IPR050546">
    <property type="entry name" value="Glycosyl_Hydrlase_16"/>
</dbReference>
<dbReference type="OrthoDB" id="192832at2759"/>
<dbReference type="SUPFAM" id="SSF49899">
    <property type="entry name" value="Concanavalin A-like lectins/glucanases"/>
    <property type="match status" value="1"/>
</dbReference>
<gene>
    <name evidence="3" type="ORF">M407DRAFT_243422</name>
</gene>
<evidence type="ECO:0000313" key="4">
    <source>
        <dbReference type="Proteomes" id="UP000054248"/>
    </source>
</evidence>
<feature type="domain" description="GH16" evidence="2">
    <location>
        <begin position="16"/>
        <end position="313"/>
    </location>
</feature>
<name>A0A0C3L0N9_9AGAM</name>
<dbReference type="Gene3D" id="2.60.120.200">
    <property type="match status" value="1"/>
</dbReference>
<dbReference type="GO" id="GO:0009251">
    <property type="term" value="P:glucan catabolic process"/>
    <property type="evidence" value="ECO:0007669"/>
    <property type="project" value="TreeGrafter"/>
</dbReference>
<sequence length="345" mass="37889">MKPQQLLPLVALLASPAFAAIRYYQVDETFVGDSFLDGFEHEDFADPTHGRVNYVDECTALDKNLTYVSKDTFIMRADYKTVLDPNGPGRDTVRVSSRKQYGYSMLVLDIRHMPTGCGTWPAFWTNSNNNTWPTGGEIDIIEGVNDEGPNASVLHTSSDHACTQTDSSMDDRGVLVSDKCTSAVGDGAGCRVNHDTDKSYGPELNAVGGGWYAMERTSQFVNVWFWARDDENVPDDVKDAATLKQSAKVNPDAWGQPQANFVSSNTCDLDAAIKPQNIIINLSLCGDWAGNAYPSTCPSTCVDHVNNDPAAFKDAYWDIASLTILSPTSSGASKRHHHSHKRNYF</sequence>
<dbReference type="PANTHER" id="PTHR10963">
    <property type="entry name" value="GLYCOSYL HYDROLASE-RELATED"/>
    <property type="match status" value="1"/>
</dbReference>
<dbReference type="STRING" id="1051891.A0A0C3L0N9"/>
<keyword evidence="1" id="KW-0732">Signal</keyword>